<dbReference type="HOGENOM" id="CLU_738181_0_0_1"/>
<organism evidence="10 11">
    <name type="scientific">Megaselia scalaris</name>
    <name type="common">Humpbacked fly</name>
    <name type="synonym">Phora scalaris</name>
    <dbReference type="NCBI Taxonomy" id="36166"/>
    <lineage>
        <taxon>Eukaryota</taxon>
        <taxon>Metazoa</taxon>
        <taxon>Ecdysozoa</taxon>
        <taxon>Arthropoda</taxon>
        <taxon>Hexapoda</taxon>
        <taxon>Insecta</taxon>
        <taxon>Pterygota</taxon>
        <taxon>Neoptera</taxon>
        <taxon>Endopterygota</taxon>
        <taxon>Diptera</taxon>
        <taxon>Brachycera</taxon>
        <taxon>Muscomorpha</taxon>
        <taxon>Platypezoidea</taxon>
        <taxon>Phoridae</taxon>
        <taxon>Megaseliini</taxon>
        <taxon>Megaselia</taxon>
    </lineage>
</organism>
<evidence type="ECO:0000256" key="6">
    <source>
        <dbReference type="ARBA" id="ARBA00023054"/>
    </source>
</evidence>
<dbReference type="EnsemblMetazoa" id="MESCA002552-RA">
    <property type="protein sequence ID" value="MESCA002552-PA"/>
    <property type="gene ID" value="MESCA002552"/>
</dbReference>
<name>T1GGM9_MEGSC</name>
<evidence type="ECO:0000256" key="8">
    <source>
        <dbReference type="ARBA" id="ARBA00023212"/>
    </source>
</evidence>
<keyword evidence="5" id="KW-0067">ATP-binding</keyword>
<keyword evidence="11" id="KW-1185">Reference proteome</keyword>
<feature type="coiled-coil region" evidence="9">
    <location>
        <begin position="165"/>
        <end position="244"/>
    </location>
</feature>
<evidence type="ECO:0000256" key="5">
    <source>
        <dbReference type="ARBA" id="ARBA00022840"/>
    </source>
</evidence>
<feature type="coiled-coil region" evidence="9">
    <location>
        <begin position="282"/>
        <end position="323"/>
    </location>
</feature>
<feature type="coiled-coil region" evidence="9">
    <location>
        <begin position="46"/>
        <end position="129"/>
    </location>
</feature>
<keyword evidence="8" id="KW-0206">Cytoskeleton</keyword>
<keyword evidence="3" id="KW-0493">Microtubule</keyword>
<keyword evidence="7" id="KW-0505">Motor protein</keyword>
<dbReference type="EMBL" id="CAQQ02181359">
    <property type="status" value="NOT_ANNOTATED_CDS"/>
    <property type="molecule type" value="Genomic_DNA"/>
</dbReference>
<reference evidence="10" key="2">
    <citation type="submission" date="2015-06" db="UniProtKB">
        <authorList>
            <consortium name="EnsemblMetazoa"/>
        </authorList>
    </citation>
    <scope>IDENTIFICATION</scope>
</reference>
<evidence type="ECO:0000256" key="7">
    <source>
        <dbReference type="ARBA" id="ARBA00023175"/>
    </source>
</evidence>
<evidence type="ECO:0008006" key="12">
    <source>
        <dbReference type="Google" id="ProtNLM"/>
    </source>
</evidence>
<keyword evidence="2" id="KW-0963">Cytoplasm</keyword>
<keyword evidence="6 9" id="KW-0175">Coiled coil</keyword>
<protein>
    <recommendedName>
        <fullName evidence="12">Kinesin motor domain-containing protein</fullName>
    </recommendedName>
</protein>
<evidence type="ECO:0000313" key="10">
    <source>
        <dbReference type="EnsemblMetazoa" id="MESCA002552-PA"/>
    </source>
</evidence>
<evidence type="ECO:0000256" key="3">
    <source>
        <dbReference type="ARBA" id="ARBA00022701"/>
    </source>
</evidence>
<evidence type="ECO:0000256" key="1">
    <source>
        <dbReference type="ARBA" id="ARBA00004245"/>
    </source>
</evidence>
<sequence length="393" mass="45387">MLTNLLRDLSEVGQALSTDSSMDLKMNVPDSPGKVEEEFTMARLYISKMKTEAKNIATRCQNMEAQQTDSNKKLTEYEKDLAEYRLLISQHEARMKSLQESMREAENKKRTLEEQIDSLREECAKLRAAEHVSAVNAEEKQKAEQLRSMFDGQMDDLRIAHTKQLAELRDEITKKEHDMNDLQEIHEKLTLAHQQMTADYEKLKQEEADKSVKLQELISGNEHREQARKDLKGLEDTVAKELQTLYNLRRLFVQDLQSRIKKSINNEDDEDDGGSLAQKQKISFLENNLEQLTKVHKQLVRDNADLRCELPKLEKRLRTTMDREAKEGAMRDRKRYQYEVDRIKEAVRQKNLARRGPQAQIAKPIRAGQGIQSGIRQVTFSATTPPHAPNSTA</sequence>
<dbReference type="InterPro" id="IPR059182">
    <property type="entry name" value="Khc_C"/>
</dbReference>
<dbReference type="CDD" id="cd23649">
    <property type="entry name" value="Khc_CBD_cc"/>
    <property type="match status" value="1"/>
</dbReference>
<evidence type="ECO:0000256" key="9">
    <source>
        <dbReference type="SAM" id="Coils"/>
    </source>
</evidence>
<dbReference type="Proteomes" id="UP000015102">
    <property type="component" value="Unassembled WGS sequence"/>
</dbReference>
<evidence type="ECO:0000256" key="4">
    <source>
        <dbReference type="ARBA" id="ARBA00022741"/>
    </source>
</evidence>
<dbReference type="AlphaFoldDB" id="T1GGM9"/>
<reference evidence="11" key="1">
    <citation type="submission" date="2013-02" db="EMBL/GenBank/DDBJ databases">
        <authorList>
            <person name="Hughes D."/>
        </authorList>
    </citation>
    <scope>NUCLEOTIDE SEQUENCE</scope>
    <source>
        <strain>Durham</strain>
        <strain evidence="11">NC isolate 2 -- Noor lab</strain>
    </source>
</reference>
<dbReference type="STRING" id="36166.T1GGM9"/>
<dbReference type="OMA" id="MAGFESK"/>
<evidence type="ECO:0000313" key="11">
    <source>
        <dbReference type="Proteomes" id="UP000015102"/>
    </source>
</evidence>
<comment type="subcellular location">
    <subcellularLocation>
        <location evidence="1">Cytoplasm</location>
        <location evidence="1">Cytoskeleton</location>
    </subcellularLocation>
</comment>
<accession>T1GGM9</accession>
<evidence type="ECO:0000256" key="2">
    <source>
        <dbReference type="ARBA" id="ARBA00022490"/>
    </source>
</evidence>
<proteinExistence type="predicted"/>
<keyword evidence="4" id="KW-0547">Nucleotide-binding</keyword>